<proteinExistence type="predicted"/>
<gene>
    <name evidence="2" type="ORF">FHX75_14136</name>
</gene>
<reference evidence="2 3" key="1">
    <citation type="submission" date="2019-06" db="EMBL/GenBank/DDBJ databases">
        <title>Sequencing the genomes of 1000 actinobacteria strains.</title>
        <authorList>
            <person name="Klenk H.-P."/>
        </authorList>
    </citation>
    <scope>NUCLEOTIDE SEQUENCE [LARGE SCALE GENOMIC DNA]</scope>
    <source>
        <strain evidence="2 3">DSM 102131</strain>
    </source>
</reference>
<name>A0A561VJK9_9ACTN</name>
<evidence type="ECO:0000313" key="3">
    <source>
        <dbReference type="Proteomes" id="UP000319927"/>
    </source>
</evidence>
<feature type="compositionally biased region" description="Low complexity" evidence="1">
    <location>
        <begin position="20"/>
        <end position="34"/>
    </location>
</feature>
<keyword evidence="3" id="KW-1185">Reference proteome</keyword>
<feature type="region of interest" description="Disordered" evidence="1">
    <location>
        <begin position="1"/>
        <end position="112"/>
    </location>
</feature>
<dbReference type="AlphaFoldDB" id="A0A561VJK9"/>
<evidence type="ECO:0000313" key="2">
    <source>
        <dbReference type="EMBL" id="TWG11811.1"/>
    </source>
</evidence>
<evidence type="ECO:0008006" key="4">
    <source>
        <dbReference type="Google" id="ProtNLM"/>
    </source>
</evidence>
<protein>
    <recommendedName>
        <fullName evidence="4">EcsC family protein</fullName>
    </recommendedName>
</protein>
<feature type="compositionally biased region" description="Low complexity" evidence="1">
    <location>
        <begin position="50"/>
        <end position="70"/>
    </location>
</feature>
<dbReference type="EMBL" id="VIXA01000004">
    <property type="protein sequence ID" value="TWG11811.1"/>
    <property type="molecule type" value="Genomic_DNA"/>
</dbReference>
<evidence type="ECO:0000256" key="1">
    <source>
        <dbReference type="SAM" id="MobiDB-lite"/>
    </source>
</evidence>
<dbReference type="Proteomes" id="UP000319927">
    <property type="component" value="Unassembled WGS sequence"/>
</dbReference>
<comment type="caution">
    <text evidence="2">The sequence shown here is derived from an EMBL/GenBank/DDBJ whole genome shotgun (WGS) entry which is preliminary data.</text>
</comment>
<feature type="region of interest" description="Disordered" evidence="1">
    <location>
        <begin position="164"/>
        <end position="203"/>
    </location>
</feature>
<organism evidence="2 3">
    <name type="scientific">Micromonospora palomenae</name>
    <dbReference type="NCBI Taxonomy" id="1461247"/>
    <lineage>
        <taxon>Bacteria</taxon>
        <taxon>Bacillati</taxon>
        <taxon>Actinomycetota</taxon>
        <taxon>Actinomycetes</taxon>
        <taxon>Micromonosporales</taxon>
        <taxon>Micromonosporaceae</taxon>
        <taxon>Micromonospora</taxon>
    </lineage>
</organism>
<sequence>MSERDERAGGTAGGTPTGPRPGAGADAPAQPEATTRPESGATHRPDDTVAGRPRTGTTGARTSGADPTSGGAAGAAGGTLDAPSGTPESADRAAEELGETVAALTADDIEPARRRQLLARASGLADRFKPKAALRRMTDTVSDVAPRIPVPDLATLRRHLPGAGATGAREAAPSGAGPTSGGAAGGTLEAPSGRPESADRAAEELGETVAALTADDIEPARRRQLLTRLVGQARARGLADLFKPKAALRWMTDTVSDVAPHIPVRDLATLRRHFPGLDDEALAERLVRNAARATAGVGAAGGGVAAVEWVATPTLLSAPVLLAAETVAVVSIELKLIGELHEVYHVPLPTGGSQRAIALMQSWANQRGINPMTPGVGVGAVLGTAARKELRDTLLRRFGRNLTTLAPFLTGAAVASYLNRRATLTLADEIRRDLRRKGEALPGGRRALP</sequence>
<accession>A0A561VJK9</accession>